<evidence type="ECO:0000313" key="1">
    <source>
        <dbReference type="EMBL" id="KIM41036.1"/>
    </source>
</evidence>
<gene>
    <name evidence="1" type="ORF">M413DRAFT_158284</name>
</gene>
<dbReference type="AlphaFoldDB" id="A0A0C3CBP8"/>
<dbReference type="OrthoDB" id="2340858at2759"/>
<protein>
    <submittedName>
        <fullName evidence="1">Uncharacterized protein</fullName>
    </submittedName>
</protein>
<dbReference type="EMBL" id="KN831781">
    <property type="protein sequence ID" value="KIM41036.1"/>
    <property type="molecule type" value="Genomic_DNA"/>
</dbReference>
<organism evidence="1 2">
    <name type="scientific">Hebeloma cylindrosporum</name>
    <dbReference type="NCBI Taxonomy" id="76867"/>
    <lineage>
        <taxon>Eukaryota</taxon>
        <taxon>Fungi</taxon>
        <taxon>Dikarya</taxon>
        <taxon>Basidiomycota</taxon>
        <taxon>Agaricomycotina</taxon>
        <taxon>Agaricomycetes</taxon>
        <taxon>Agaricomycetidae</taxon>
        <taxon>Agaricales</taxon>
        <taxon>Agaricineae</taxon>
        <taxon>Hymenogastraceae</taxon>
        <taxon>Hebeloma</taxon>
    </lineage>
</organism>
<name>A0A0C3CBP8_HEBCY</name>
<sequence length="581" mass="66074">MDLGMSSIRSGMELRRLPHLSVWKLQGLGVDCGKRVTSVLVRDSYLSMFDTVWAEALSQEGRGGVIITGQPGIGKTLFNYYLLVRLLQRRQVVLFSPDGMRLFLFYHDGVYALPMSVLAGRGRDVLPDPISSSKLFLWTLFDIFESRGPVLPLVADPCFPVQTTLPDPIRYQTWEESATPLLTGLPLWTREELAAGLRCQTKYPILMEGLEEYCAYGEFPQSFPYPSALELLEERYGADEVPSADDALDYLLDVAIERFGYSARDVFGGVFNFEDAIRVHKSAFPYSYAQLQEAVSSLAKIRSVDDSIAYEILALRPVNKAPLRRVGWDVDFKSDWVARNVIRKLSLIEPEDLDTTSYRHISSFQDIPQARRLAERFLEPLVHRSLANCAGGFWTLTKMKPNGADPPHFTLDRDSPVPDDVELIRVRRDIIELKSIADLSAHLVDNNGYYIPVDPDFPLFDAIIIELNRAKNLAVLWILQISTSRRHCGSSLGYLKIREITEILKDELKEDHPRNKNRAAHVQATPTPSVQVRYLVVVPTHGPWRGPSQDLQWQFPQGWRQSKEWNNHGDNDYYLSDYLPV</sequence>
<reference evidence="1 2" key="1">
    <citation type="submission" date="2014-04" db="EMBL/GenBank/DDBJ databases">
        <authorList>
            <consortium name="DOE Joint Genome Institute"/>
            <person name="Kuo A."/>
            <person name="Gay G."/>
            <person name="Dore J."/>
            <person name="Kohler A."/>
            <person name="Nagy L.G."/>
            <person name="Floudas D."/>
            <person name="Copeland A."/>
            <person name="Barry K.W."/>
            <person name="Cichocki N."/>
            <person name="Veneault-Fourrey C."/>
            <person name="LaButti K."/>
            <person name="Lindquist E.A."/>
            <person name="Lipzen A."/>
            <person name="Lundell T."/>
            <person name="Morin E."/>
            <person name="Murat C."/>
            <person name="Sun H."/>
            <person name="Tunlid A."/>
            <person name="Henrissat B."/>
            <person name="Grigoriev I.V."/>
            <person name="Hibbett D.S."/>
            <person name="Martin F."/>
            <person name="Nordberg H.P."/>
            <person name="Cantor M.N."/>
            <person name="Hua S.X."/>
        </authorList>
    </citation>
    <scope>NUCLEOTIDE SEQUENCE [LARGE SCALE GENOMIC DNA]</scope>
    <source>
        <strain evidence="2">h7</strain>
    </source>
</reference>
<dbReference type="PANTHER" id="PTHR33129:SF1">
    <property type="entry name" value="ATP-BINDING PROTEIN"/>
    <property type="match status" value="1"/>
</dbReference>
<dbReference type="InterPro" id="IPR052980">
    <property type="entry name" value="Crinkler_effector"/>
</dbReference>
<accession>A0A0C3CBP8</accession>
<keyword evidence="2" id="KW-1185">Reference proteome</keyword>
<evidence type="ECO:0000313" key="2">
    <source>
        <dbReference type="Proteomes" id="UP000053424"/>
    </source>
</evidence>
<dbReference type="HOGENOM" id="CLU_445463_0_0_1"/>
<proteinExistence type="predicted"/>
<reference evidence="2" key="2">
    <citation type="submission" date="2015-01" db="EMBL/GenBank/DDBJ databases">
        <title>Evolutionary Origins and Diversification of the Mycorrhizal Mutualists.</title>
        <authorList>
            <consortium name="DOE Joint Genome Institute"/>
            <consortium name="Mycorrhizal Genomics Consortium"/>
            <person name="Kohler A."/>
            <person name="Kuo A."/>
            <person name="Nagy L.G."/>
            <person name="Floudas D."/>
            <person name="Copeland A."/>
            <person name="Barry K.W."/>
            <person name="Cichocki N."/>
            <person name="Veneault-Fourrey C."/>
            <person name="LaButti K."/>
            <person name="Lindquist E.A."/>
            <person name="Lipzen A."/>
            <person name="Lundell T."/>
            <person name="Morin E."/>
            <person name="Murat C."/>
            <person name="Riley R."/>
            <person name="Ohm R."/>
            <person name="Sun H."/>
            <person name="Tunlid A."/>
            <person name="Henrissat B."/>
            <person name="Grigoriev I.V."/>
            <person name="Hibbett D.S."/>
            <person name="Martin F."/>
        </authorList>
    </citation>
    <scope>NUCLEOTIDE SEQUENCE [LARGE SCALE GENOMIC DNA]</scope>
    <source>
        <strain evidence="2">h7</strain>
    </source>
</reference>
<dbReference type="Proteomes" id="UP000053424">
    <property type="component" value="Unassembled WGS sequence"/>
</dbReference>
<dbReference type="STRING" id="686832.A0A0C3CBP8"/>
<dbReference type="PANTHER" id="PTHR33129">
    <property type="entry name" value="PROTEIN KINASE DOMAIN-CONTAINING PROTEIN-RELATED"/>
    <property type="match status" value="1"/>
</dbReference>